<evidence type="ECO:0000256" key="3">
    <source>
        <dbReference type="ARBA" id="ARBA00022989"/>
    </source>
</evidence>
<keyword evidence="2 5" id="KW-0812">Transmembrane</keyword>
<keyword evidence="8" id="KW-1185">Reference proteome</keyword>
<evidence type="ECO:0000256" key="4">
    <source>
        <dbReference type="ARBA" id="ARBA00023136"/>
    </source>
</evidence>
<dbReference type="InterPro" id="IPR036259">
    <property type="entry name" value="MFS_trans_sf"/>
</dbReference>
<proteinExistence type="predicted"/>
<reference evidence="7 8" key="1">
    <citation type="journal article" date="2018" name="Cell">
        <title>The Chara Genome: Secondary Complexity and Implications for Plant Terrestrialization.</title>
        <authorList>
            <person name="Nishiyama T."/>
            <person name="Sakayama H."/>
            <person name="Vries J.D."/>
            <person name="Buschmann H."/>
            <person name="Saint-Marcoux D."/>
            <person name="Ullrich K.K."/>
            <person name="Haas F.B."/>
            <person name="Vanderstraeten L."/>
            <person name="Becker D."/>
            <person name="Lang D."/>
            <person name="Vosolsobe S."/>
            <person name="Rombauts S."/>
            <person name="Wilhelmsson P.K.I."/>
            <person name="Janitza P."/>
            <person name="Kern R."/>
            <person name="Heyl A."/>
            <person name="Rumpler F."/>
            <person name="Villalobos L.I.A.C."/>
            <person name="Clay J.M."/>
            <person name="Skokan R."/>
            <person name="Toyoda A."/>
            <person name="Suzuki Y."/>
            <person name="Kagoshima H."/>
            <person name="Schijlen E."/>
            <person name="Tajeshwar N."/>
            <person name="Catarino B."/>
            <person name="Hetherington A.J."/>
            <person name="Saltykova A."/>
            <person name="Bonnot C."/>
            <person name="Breuninger H."/>
            <person name="Symeonidi A."/>
            <person name="Radhakrishnan G.V."/>
            <person name="Van Nieuwerburgh F."/>
            <person name="Deforce D."/>
            <person name="Chang C."/>
            <person name="Karol K.G."/>
            <person name="Hedrich R."/>
            <person name="Ulvskov P."/>
            <person name="Glockner G."/>
            <person name="Delwiche C.F."/>
            <person name="Petrasek J."/>
            <person name="Van de Peer Y."/>
            <person name="Friml J."/>
            <person name="Beilby M."/>
            <person name="Dolan L."/>
            <person name="Kohara Y."/>
            <person name="Sugano S."/>
            <person name="Fujiyama A."/>
            <person name="Delaux P.-M."/>
            <person name="Quint M."/>
            <person name="TheiBen G."/>
            <person name="Hagemann M."/>
            <person name="Harholt J."/>
            <person name="Dunand C."/>
            <person name="Zachgo S."/>
            <person name="Langdale J."/>
            <person name="Maumus F."/>
            <person name="Straeten D.V.D."/>
            <person name="Gould S.B."/>
            <person name="Rensing S.A."/>
        </authorList>
    </citation>
    <scope>NUCLEOTIDE SEQUENCE [LARGE SCALE GENOMIC DNA]</scope>
    <source>
        <strain evidence="7 8">S276</strain>
    </source>
</reference>
<dbReference type="STRING" id="69332.A0A388KE78"/>
<keyword evidence="4 5" id="KW-0472">Membrane</keyword>
<feature type="domain" description="NFD4 C-terminal" evidence="6">
    <location>
        <begin position="36"/>
        <end position="170"/>
    </location>
</feature>
<dbReference type="Gramene" id="GBG68253">
    <property type="protein sequence ID" value="GBG68253"/>
    <property type="gene ID" value="CBR_g2804"/>
</dbReference>
<protein>
    <recommendedName>
        <fullName evidence="6">NFD4 C-terminal domain-containing protein</fullName>
    </recommendedName>
</protein>
<dbReference type="OrthoDB" id="410267at2759"/>
<sequence>MPTMDSLKPASRYTNEEVEWHRLAELSTSNRPDMTVCQTLWTVDFWLIFIVMATGASTAIAAINNLSQIGRALHVNDVKFFVGLVSIWSCFGRLTGGFLPDILLKKGVPRPVSLCFSTGMISITHLVLKSGAIRLGSVMIGFCYGSYWSITPPITSEIFGLTHFAATYKTVT</sequence>
<dbReference type="SUPFAM" id="SSF103473">
    <property type="entry name" value="MFS general substrate transporter"/>
    <property type="match status" value="1"/>
</dbReference>
<dbReference type="OMA" id="NEEVEWH"/>
<dbReference type="AlphaFoldDB" id="A0A388KE78"/>
<organism evidence="7 8">
    <name type="scientific">Chara braunii</name>
    <name type="common">Braun's stonewort</name>
    <dbReference type="NCBI Taxonomy" id="69332"/>
    <lineage>
        <taxon>Eukaryota</taxon>
        <taxon>Viridiplantae</taxon>
        <taxon>Streptophyta</taxon>
        <taxon>Charophyceae</taxon>
        <taxon>Charales</taxon>
        <taxon>Characeae</taxon>
        <taxon>Chara</taxon>
    </lineage>
</organism>
<evidence type="ECO:0000256" key="2">
    <source>
        <dbReference type="ARBA" id="ARBA00022692"/>
    </source>
</evidence>
<dbReference type="Pfam" id="PF23262">
    <property type="entry name" value="NFD4_C"/>
    <property type="match status" value="1"/>
</dbReference>
<comment type="caution">
    <text evidence="7">The sequence shown here is derived from an EMBL/GenBank/DDBJ whole genome shotgun (WGS) entry which is preliminary data.</text>
</comment>
<evidence type="ECO:0000256" key="1">
    <source>
        <dbReference type="ARBA" id="ARBA00004141"/>
    </source>
</evidence>
<feature type="transmembrane region" description="Helical" evidence="5">
    <location>
        <begin position="45"/>
        <end position="66"/>
    </location>
</feature>
<evidence type="ECO:0000259" key="6">
    <source>
        <dbReference type="Pfam" id="PF23262"/>
    </source>
</evidence>
<gene>
    <name evidence="7" type="ORF">CBR_g2804</name>
</gene>
<keyword evidence="3 5" id="KW-1133">Transmembrane helix</keyword>
<evidence type="ECO:0000313" key="8">
    <source>
        <dbReference type="Proteomes" id="UP000265515"/>
    </source>
</evidence>
<comment type="subcellular location">
    <subcellularLocation>
        <location evidence="1">Membrane</location>
        <topology evidence="1">Multi-pass membrane protein</topology>
    </subcellularLocation>
</comment>
<dbReference type="EMBL" id="BFEA01000098">
    <property type="protein sequence ID" value="GBG68253.1"/>
    <property type="molecule type" value="Genomic_DNA"/>
</dbReference>
<evidence type="ECO:0000256" key="5">
    <source>
        <dbReference type="SAM" id="Phobius"/>
    </source>
</evidence>
<dbReference type="GO" id="GO:0016020">
    <property type="term" value="C:membrane"/>
    <property type="evidence" value="ECO:0007669"/>
    <property type="project" value="UniProtKB-SubCell"/>
</dbReference>
<dbReference type="Proteomes" id="UP000265515">
    <property type="component" value="Unassembled WGS sequence"/>
</dbReference>
<dbReference type="PANTHER" id="PTHR21576:SF120">
    <property type="entry name" value="NODULIN-LIKE"/>
    <property type="match status" value="1"/>
</dbReference>
<feature type="transmembrane region" description="Helical" evidence="5">
    <location>
        <begin position="78"/>
        <end position="99"/>
    </location>
</feature>
<dbReference type="InterPro" id="IPR056555">
    <property type="entry name" value="NFD4_C"/>
</dbReference>
<accession>A0A388KE78</accession>
<evidence type="ECO:0000313" key="7">
    <source>
        <dbReference type="EMBL" id="GBG68253.1"/>
    </source>
</evidence>
<dbReference type="PANTHER" id="PTHR21576">
    <property type="entry name" value="UNCHARACTERIZED NODULIN-LIKE PROTEIN"/>
    <property type="match status" value="1"/>
</dbReference>
<name>A0A388KE78_CHABU</name>